<protein>
    <submittedName>
        <fullName evidence="2">Uncharacterized protein</fullName>
    </submittedName>
</protein>
<dbReference type="PANTHER" id="PTHR35726">
    <property type="entry name" value="GLUTAMIC ACID-RICH PROTEIN-LIKE"/>
    <property type="match status" value="1"/>
</dbReference>
<evidence type="ECO:0000256" key="1">
    <source>
        <dbReference type="SAM" id="MobiDB-lite"/>
    </source>
</evidence>
<dbReference type="InParanoid" id="A0A7J7CF00"/>
<reference evidence="2 3" key="1">
    <citation type="journal article" date="2020" name="Nat. Commun.">
        <title>Genome of Tripterygium wilfordii and identification of cytochrome P450 involved in triptolide biosynthesis.</title>
        <authorList>
            <person name="Tu L."/>
            <person name="Su P."/>
            <person name="Zhang Z."/>
            <person name="Gao L."/>
            <person name="Wang J."/>
            <person name="Hu T."/>
            <person name="Zhou J."/>
            <person name="Zhang Y."/>
            <person name="Zhao Y."/>
            <person name="Liu Y."/>
            <person name="Song Y."/>
            <person name="Tong Y."/>
            <person name="Lu Y."/>
            <person name="Yang J."/>
            <person name="Xu C."/>
            <person name="Jia M."/>
            <person name="Peters R.J."/>
            <person name="Huang L."/>
            <person name="Gao W."/>
        </authorList>
    </citation>
    <scope>NUCLEOTIDE SEQUENCE [LARGE SCALE GENOMIC DNA]</scope>
    <source>
        <strain evidence="3">cv. XIE 37</strain>
        <tissue evidence="2">Leaf</tissue>
    </source>
</reference>
<sequence>MDTKSAVDVLPWMLVESTGDSEIDARIGRASDFNDNDDDAESCTCDESEDFDPDNPLRDLRRRFDAVDDQDRKDEKARVHVQEEARGCRRNYGGDEQKGVPIPKPILCHKSSASIDSTEEEKNKLFWEACLAS</sequence>
<name>A0A7J7CF00_TRIWF</name>
<gene>
    <name evidence="2" type="ORF">HS088_TW17G00249</name>
</gene>
<feature type="compositionally biased region" description="Acidic residues" evidence="1">
    <location>
        <begin position="34"/>
        <end position="53"/>
    </location>
</feature>
<proteinExistence type="predicted"/>
<dbReference type="PANTHER" id="PTHR35726:SF4">
    <property type="entry name" value="GLUTAMIC ACID-RICH PROTEIN-LIKE"/>
    <property type="match status" value="1"/>
</dbReference>
<keyword evidence="3" id="KW-1185">Reference proteome</keyword>
<comment type="caution">
    <text evidence="2">The sequence shown here is derived from an EMBL/GenBank/DDBJ whole genome shotgun (WGS) entry which is preliminary data.</text>
</comment>
<evidence type="ECO:0000313" key="2">
    <source>
        <dbReference type="EMBL" id="KAF5732719.1"/>
    </source>
</evidence>
<dbReference type="FunCoup" id="A0A7J7CF00">
    <property type="interactions" value="7"/>
</dbReference>
<accession>A0A7J7CF00</accession>
<dbReference type="AlphaFoldDB" id="A0A7J7CF00"/>
<feature type="region of interest" description="Disordered" evidence="1">
    <location>
        <begin position="30"/>
        <end position="58"/>
    </location>
</feature>
<organism evidence="2 3">
    <name type="scientific">Tripterygium wilfordii</name>
    <name type="common">Thunder God vine</name>
    <dbReference type="NCBI Taxonomy" id="458696"/>
    <lineage>
        <taxon>Eukaryota</taxon>
        <taxon>Viridiplantae</taxon>
        <taxon>Streptophyta</taxon>
        <taxon>Embryophyta</taxon>
        <taxon>Tracheophyta</taxon>
        <taxon>Spermatophyta</taxon>
        <taxon>Magnoliopsida</taxon>
        <taxon>eudicotyledons</taxon>
        <taxon>Gunneridae</taxon>
        <taxon>Pentapetalae</taxon>
        <taxon>rosids</taxon>
        <taxon>fabids</taxon>
        <taxon>Celastrales</taxon>
        <taxon>Celastraceae</taxon>
        <taxon>Tripterygium</taxon>
    </lineage>
</organism>
<dbReference type="Proteomes" id="UP000593562">
    <property type="component" value="Unassembled WGS sequence"/>
</dbReference>
<dbReference type="EMBL" id="JAAARO010000017">
    <property type="protein sequence ID" value="KAF5732719.1"/>
    <property type="molecule type" value="Genomic_DNA"/>
</dbReference>
<evidence type="ECO:0000313" key="3">
    <source>
        <dbReference type="Proteomes" id="UP000593562"/>
    </source>
</evidence>